<reference evidence="1" key="1">
    <citation type="journal article" date="2021" name="Proc. Natl. Acad. Sci. U.S.A.">
        <title>A Catalog of Tens of Thousands of Viruses from Human Metagenomes Reveals Hidden Associations with Chronic Diseases.</title>
        <authorList>
            <person name="Tisza M.J."/>
            <person name="Buck C.B."/>
        </authorList>
    </citation>
    <scope>NUCLEOTIDE SEQUENCE</scope>
    <source>
        <strain evidence="1">Ctvns3</strain>
    </source>
</reference>
<proteinExistence type="predicted"/>
<accession>A0A8S5PC09</accession>
<sequence length="151" mass="16961">MAEPEKLTIRDAENAGKGLLALVMAYPDYPKGFKADNSTVKWNSINEDRSIGVFPIQGAVYLKKYVSGNYVAQMPFQIIYKCSPTTNKASMDAQEMLNDLAAWMEESGIEFKDPHLTLEAIARTSPVFGGNQNEKTVTYAVNMQLKYFYKK</sequence>
<organism evidence="1">
    <name type="scientific">Myoviridae sp. ctvns3</name>
    <dbReference type="NCBI Taxonomy" id="2825204"/>
    <lineage>
        <taxon>Viruses</taxon>
        <taxon>Duplodnaviria</taxon>
        <taxon>Heunggongvirae</taxon>
        <taxon>Uroviricota</taxon>
        <taxon>Caudoviricetes</taxon>
    </lineage>
</organism>
<name>A0A8S5PC09_9CAUD</name>
<protein>
    <submittedName>
        <fullName evidence="1">Minor capsid protein from bacteriophage</fullName>
    </submittedName>
</protein>
<evidence type="ECO:0000313" key="1">
    <source>
        <dbReference type="EMBL" id="DAE04606.1"/>
    </source>
</evidence>
<dbReference type="EMBL" id="BK015391">
    <property type="protein sequence ID" value="DAE04606.1"/>
    <property type="molecule type" value="Genomic_DNA"/>
</dbReference>